<evidence type="ECO:0000256" key="1">
    <source>
        <dbReference type="SAM" id="MobiDB-lite"/>
    </source>
</evidence>
<dbReference type="InterPro" id="IPR054289">
    <property type="entry name" value="DUF7025"/>
</dbReference>
<name>A0A6A6E030_9PEZI</name>
<dbReference type="InterPro" id="IPR003959">
    <property type="entry name" value="ATPase_AAA_core"/>
</dbReference>
<gene>
    <name evidence="3" type="ORF">K469DRAFT_634065</name>
</gene>
<dbReference type="OrthoDB" id="10042665at2759"/>
<dbReference type="Gene3D" id="3.40.50.300">
    <property type="entry name" value="P-loop containing nucleotide triphosphate hydrolases"/>
    <property type="match status" value="1"/>
</dbReference>
<dbReference type="SMART" id="SM00382">
    <property type="entry name" value="AAA"/>
    <property type="match status" value="1"/>
</dbReference>
<dbReference type="CDD" id="cd19481">
    <property type="entry name" value="RecA-like_protease"/>
    <property type="match status" value="1"/>
</dbReference>
<evidence type="ECO:0000313" key="4">
    <source>
        <dbReference type="Proteomes" id="UP000800200"/>
    </source>
</evidence>
<dbReference type="PANTHER" id="PTHR46411">
    <property type="entry name" value="FAMILY ATPASE, PUTATIVE-RELATED"/>
    <property type="match status" value="1"/>
</dbReference>
<evidence type="ECO:0000259" key="2">
    <source>
        <dbReference type="SMART" id="SM00382"/>
    </source>
</evidence>
<feature type="domain" description="AAA+ ATPase" evidence="2">
    <location>
        <begin position="495"/>
        <end position="620"/>
    </location>
</feature>
<evidence type="ECO:0000313" key="3">
    <source>
        <dbReference type="EMBL" id="KAF2184022.1"/>
    </source>
</evidence>
<dbReference type="Pfam" id="PF22942">
    <property type="entry name" value="DUF7025"/>
    <property type="match status" value="1"/>
</dbReference>
<dbReference type="GO" id="GO:0016887">
    <property type="term" value="F:ATP hydrolysis activity"/>
    <property type="evidence" value="ECO:0007669"/>
    <property type="project" value="InterPro"/>
</dbReference>
<proteinExistence type="predicted"/>
<keyword evidence="3" id="KW-0378">Hydrolase</keyword>
<dbReference type="InterPro" id="IPR027417">
    <property type="entry name" value="P-loop_NTPase"/>
</dbReference>
<dbReference type="SUPFAM" id="SSF52540">
    <property type="entry name" value="P-loop containing nucleoside triphosphate hydrolases"/>
    <property type="match status" value="1"/>
</dbReference>
<dbReference type="Pfam" id="PF00004">
    <property type="entry name" value="AAA"/>
    <property type="match status" value="1"/>
</dbReference>
<feature type="region of interest" description="Disordered" evidence="1">
    <location>
        <begin position="1"/>
        <end position="27"/>
    </location>
</feature>
<sequence length="702" mass="78830">METPTEQPEYDVKSLPSSVSDDNGPGIGAVYDTLPPGKDTKDELPSVGMMCDVKNLWEGKQKCTCCTNWIEEYPEDVKPNPEETEAVQRYALIVRNKNSHQTGKAMEVSSIIVQSPLLKPLLEDVFEGYDGVTAGLKKLTFSKPFAPFFYRWSRFKKAVEGETDGSTRAHAQLLYDVLSKELDDTITTYQDLLSHGVSTYNYLWTLFKPGDILLCQLKGEDMMMKLQNSDYESGGFGLFAKYVDWNGSFFGYASCKFTVHPFEGTKPITDLEAHPIQFNSEAGAIESRLASRGKRFGELQGYHYKLYKGSAELIPTKFGKRTAVPRERTVDGRIIIHAEMYNRFNTNEINPLEPLDYTSFAPTIPTEIEQKHVANPFRCPPPPPPPPLPGMPYPPPMSLPIPPPPPETAPIYMQGPKSLSDEFYPLCSPIVKGYSLKTKNWAKFRVDNVKEIVWDDRAFDSLVLPPGYKELILSFTKSQNSSEEVFDDVIEGKGQGIVMLLTGEPGVGKTLTAESVAEHMRAPLYSMSAAQLGVDSASVEQTLGDILEMTTKWKAILLLDETEVFLEQRTIDGLERNKLVSIFLRMLEYYRGVLFLTTNRVAVLDKALESRIHLKISYPELDRAARLRVWHNLIDLLPPSFVGLDSSDLEFLAQRKMNGREIKNVIKAAQLLASEKDTALSLEHVHTVLRITQIGEDFGIQV</sequence>
<dbReference type="GO" id="GO:0005524">
    <property type="term" value="F:ATP binding"/>
    <property type="evidence" value="ECO:0007669"/>
    <property type="project" value="InterPro"/>
</dbReference>
<dbReference type="Proteomes" id="UP000800200">
    <property type="component" value="Unassembled WGS sequence"/>
</dbReference>
<dbReference type="EMBL" id="ML994639">
    <property type="protein sequence ID" value="KAF2184022.1"/>
    <property type="molecule type" value="Genomic_DNA"/>
</dbReference>
<organism evidence="3 4">
    <name type="scientific">Zopfia rhizophila CBS 207.26</name>
    <dbReference type="NCBI Taxonomy" id="1314779"/>
    <lineage>
        <taxon>Eukaryota</taxon>
        <taxon>Fungi</taxon>
        <taxon>Dikarya</taxon>
        <taxon>Ascomycota</taxon>
        <taxon>Pezizomycotina</taxon>
        <taxon>Dothideomycetes</taxon>
        <taxon>Dothideomycetes incertae sedis</taxon>
        <taxon>Zopfiaceae</taxon>
        <taxon>Zopfia</taxon>
    </lineage>
</organism>
<dbReference type="AlphaFoldDB" id="A0A6A6E030"/>
<dbReference type="InterPro" id="IPR003593">
    <property type="entry name" value="AAA+_ATPase"/>
</dbReference>
<dbReference type="PANTHER" id="PTHR46411:SF3">
    <property type="entry name" value="AAA+ ATPASE DOMAIN-CONTAINING PROTEIN"/>
    <property type="match status" value="1"/>
</dbReference>
<keyword evidence="4" id="KW-1185">Reference proteome</keyword>
<reference evidence="3" key="1">
    <citation type="journal article" date="2020" name="Stud. Mycol.">
        <title>101 Dothideomycetes genomes: a test case for predicting lifestyles and emergence of pathogens.</title>
        <authorList>
            <person name="Haridas S."/>
            <person name="Albert R."/>
            <person name="Binder M."/>
            <person name="Bloem J."/>
            <person name="Labutti K."/>
            <person name="Salamov A."/>
            <person name="Andreopoulos B."/>
            <person name="Baker S."/>
            <person name="Barry K."/>
            <person name="Bills G."/>
            <person name="Bluhm B."/>
            <person name="Cannon C."/>
            <person name="Castanera R."/>
            <person name="Culley D."/>
            <person name="Daum C."/>
            <person name="Ezra D."/>
            <person name="Gonzalez J."/>
            <person name="Henrissat B."/>
            <person name="Kuo A."/>
            <person name="Liang C."/>
            <person name="Lipzen A."/>
            <person name="Lutzoni F."/>
            <person name="Magnuson J."/>
            <person name="Mondo S."/>
            <person name="Nolan M."/>
            <person name="Ohm R."/>
            <person name="Pangilinan J."/>
            <person name="Park H.-J."/>
            <person name="Ramirez L."/>
            <person name="Alfaro M."/>
            <person name="Sun H."/>
            <person name="Tritt A."/>
            <person name="Yoshinaga Y."/>
            <person name="Zwiers L.-H."/>
            <person name="Turgeon B."/>
            <person name="Goodwin S."/>
            <person name="Spatafora J."/>
            <person name="Crous P."/>
            <person name="Grigoriev I."/>
        </authorList>
    </citation>
    <scope>NUCLEOTIDE SEQUENCE</scope>
    <source>
        <strain evidence="3">CBS 207.26</strain>
    </source>
</reference>
<accession>A0A6A6E030</accession>
<protein>
    <submittedName>
        <fullName evidence="3">P-loop containing nucleoside triphosphate hydrolase protein</fullName>
    </submittedName>
</protein>